<protein>
    <submittedName>
        <fullName evidence="1">Uncharacterized protein</fullName>
    </submittedName>
</protein>
<dbReference type="OrthoDB" id="7871417at2"/>
<evidence type="ECO:0000313" key="2">
    <source>
        <dbReference type="Proteomes" id="UP000185783"/>
    </source>
</evidence>
<proteinExistence type="predicted"/>
<dbReference type="Proteomes" id="UP000185783">
    <property type="component" value="Unassembled WGS sequence"/>
</dbReference>
<organism evidence="1 2">
    <name type="scientific">Pseudovibrio exalbescens</name>
    <dbReference type="NCBI Taxonomy" id="197461"/>
    <lineage>
        <taxon>Bacteria</taxon>
        <taxon>Pseudomonadati</taxon>
        <taxon>Pseudomonadota</taxon>
        <taxon>Alphaproteobacteria</taxon>
        <taxon>Hyphomicrobiales</taxon>
        <taxon>Stappiaceae</taxon>
        <taxon>Pseudovibrio</taxon>
    </lineage>
</organism>
<dbReference type="AlphaFoldDB" id="A0A1U7JDA8"/>
<comment type="caution">
    <text evidence="1">The sequence shown here is derived from an EMBL/GenBank/DDBJ whole genome shotgun (WGS) entry which is preliminary data.</text>
</comment>
<gene>
    <name evidence="1" type="ORF">A3843_18635</name>
</gene>
<dbReference type="EMBL" id="LVVZ01000041">
    <property type="protein sequence ID" value="OKL42662.1"/>
    <property type="molecule type" value="Genomic_DNA"/>
</dbReference>
<sequence>MEQVSTEYEYSREDSFSEAEFMLLKYQLDEDGFADLIRTATQLPPEKWAEASRHLAALVNEQ</sequence>
<keyword evidence="2" id="KW-1185">Reference proteome</keyword>
<reference evidence="1 2" key="1">
    <citation type="submission" date="2016-03" db="EMBL/GenBank/DDBJ databases">
        <title>Genome sequence of Nesiotobacter sp. nov., a moderately halophilic alphaproteobacterium isolated from the Yellow Sea, China.</title>
        <authorList>
            <person name="Zhang G."/>
            <person name="Zhang R."/>
        </authorList>
    </citation>
    <scope>NUCLEOTIDE SEQUENCE [LARGE SCALE GENOMIC DNA]</scope>
    <source>
        <strain evidence="1 2">WB1-6</strain>
    </source>
</reference>
<name>A0A1U7JDA8_9HYPH</name>
<evidence type="ECO:0000313" key="1">
    <source>
        <dbReference type="EMBL" id="OKL42662.1"/>
    </source>
</evidence>
<accession>A0A1U7JDA8</accession>
<dbReference type="RefSeq" id="WP_028482698.1">
    <property type="nucleotide sequence ID" value="NZ_LVVZ01000041.1"/>
</dbReference>